<dbReference type="CDD" id="cd20557">
    <property type="entry name" value="CYCLIN_ScPCL1-like"/>
    <property type="match status" value="1"/>
</dbReference>
<reference evidence="1" key="1">
    <citation type="journal article" date="2020" name="Stud. Mycol.">
        <title>101 Dothideomycetes genomes: a test case for predicting lifestyles and emergence of pathogens.</title>
        <authorList>
            <person name="Haridas S."/>
            <person name="Albert R."/>
            <person name="Binder M."/>
            <person name="Bloem J."/>
            <person name="Labutti K."/>
            <person name="Salamov A."/>
            <person name="Andreopoulos B."/>
            <person name="Baker S."/>
            <person name="Barry K."/>
            <person name="Bills G."/>
            <person name="Bluhm B."/>
            <person name="Cannon C."/>
            <person name="Castanera R."/>
            <person name="Culley D."/>
            <person name="Daum C."/>
            <person name="Ezra D."/>
            <person name="Gonzalez J."/>
            <person name="Henrissat B."/>
            <person name="Kuo A."/>
            <person name="Liang C."/>
            <person name="Lipzen A."/>
            <person name="Lutzoni F."/>
            <person name="Magnuson J."/>
            <person name="Mondo S."/>
            <person name="Nolan M."/>
            <person name="Ohm R."/>
            <person name="Pangilinan J."/>
            <person name="Park H.-J."/>
            <person name="Ramirez L."/>
            <person name="Alfaro M."/>
            <person name="Sun H."/>
            <person name="Tritt A."/>
            <person name="Yoshinaga Y."/>
            <person name="Zwiers L.-H."/>
            <person name="Turgeon B."/>
            <person name="Goodwin S."/>
            <person name="Spatafora J."/>
            <person name="Crous P."/>
            <person name="Grigoriev I."/>
        </authorList>
    </citation>
    <scope>NUCLEOTIDE SEQUENCE</scope>
    <source>
        <strain evidence="1">CBS 133067</strain>
    </source>
</reference>
<dbReference type="AlphaFoldDB" id="A0A9P4I2S5"/>
<dbReference type="GO" id="GO:0016538">
    <property type="term" value="F:cyclin-dependent protein serine/threonine kinase regulator activity"/>
    <property type="evidence" value="ECO:0007669"/>
    <property type="project" value="TreeGrafter"/>
</dbReference>
<dbReference type="PANTHER" id="PTHR15615">
    <property type="match status" value="1"/>
</dbReference>
<proteinExistence type="predicted"/>
<dbReference type="PANTHER" id="PTHR15615:SF36">
    <property type="entry name" value="PHO85 CYCLIN-5"/>
    <property type="match status" value="1"/>
</dbReference>
<dbReference type="InterPro" id="IPR013922">
    <property type="entry name" value="Cyclin_PHO80-like"/>
</dbReference>
<dbReference type="Proteomes" id="UP000799772">
    <property type="component" value="Unassembled WGS sequence"/>
</dbReference>
<keyword evidence="2" id="KW-1185">Reference proteome</keyword>
<name>A0A9P4I2S5_9PEZI</name>
<sequence>MVLAIWPDSNTITVEYANESGDVRTGLLRTFIRVTLELSKPTFSTFLTALYYLILVNVHVIRSDNPAMEEPKDNEPDDDEVGSLQAGPGMFITALILAFKYNWDSDPDLHGLQAWSRSTGLSIHEIKLRERAFLRAISWKLFIPEATFRKWQNIVLGCTLPIPIPIPSYDSKLRVFIASLNPNLEGYQGPLLKDTAVEDAVSLLRLT</sequence>
<dbReference type="GO" id="GO:0005634">
    <property type="term" value="C:nucleus"/>
    <property type="evidence" value="ECO:0007669"/>
    <property type="project" value="TreeGrafter"/>
</dbReference>
<organism evidence="1 2">
    <name type="scientific">Rhizodiscina lignyota</name>
    <dbReference type="NCBI Taxonomy" id="1504668"/>
    <lineage>
        <taxon>Eukaryota</taxon>
        <taxon>Fungi</taxon>
        <taxon>Dikarya</taxon>
        <taxon>Ascomycota</taxon>
        <taxon>Pezizomycotina</taxon>
        <taxon>Dothideomycetes</taxon>
        <taxon>Pleosporomycetidae</taxon>
        <taxon>Aulographales</taxon>
        <taxon>Rhizodiscinaceae</taxon>
        <taxon>Rhizodiscina</taxon>
    </lineage>
</organism>
<dbReference type="Gene3D" id="1.10.472.10">
    <property type="entry name" value="Cyclin-like"/>
    <property type="match status" value="1"/>
</dbReference>
<accession>A0A9P4I2S5</accession>
<comment type="caution">
    <text evidence="1">The sequence shown here is derived from an EMBL/GenBank/DDBJ whole genome shotgun (WGS) entry which is preliminary data.</text>
</comment>
<evidence type="ECO:0000313" key="2">
    <source>
        <dbReference type="Proteomes" id="UP000799772"/>
    </source>
</evidence>
<gene>
    <name evidence="1" type="ORF">NA57DRAFT_82132</name>
</gene>
<evidence type="ECO:0000313" key="1">
    <source>
        <dbReference type="EMBL" id="KAF2092579.1"/>
    </source>
</evidence>
<protein>
    <submittedName>
        <fullName evidence="1">Uncharacterized protein</fullName>
    </submittedName>
</protein>
<dbReference type="GO" id="GO:0019901">
    <property type="term" value="F:protein kinase binding"/>
    <property type="evidence" value="ECO:0007669"/>
    <property type="project" value="InterPro"/>
</dbReference>
<dbReference type="GO" id="GO:0000307">
    <property type="term" value="C:cyclin-dependent protein kinase holoenzyme complex"/>
    <property type="evidence" value="ECO:0007669"/>
    <property type="project" value="TreeGrafter"/>
</dbReference>
<dbReference type="EMBL" id="ML978144">
    <property type="protein sequence ID" value="KAF2092579.1"/>
    <property type="molecule type" value="Genomic_DNA"/>
</dbReference>
<dbReference type="OrthoDB" id="286814at2759"/>